<evidence type="ECO:0000313" key="2">
    <source>
        <dbReference type="EMBL" id="CAG8949198.1"/>
    </source>
</evidence>
<dbReference type="OrthoDB" id="435402at2759"/>
<dbReference type="Proteomes" id="UP000696280">
    <property type="component" value="Unassembled WGS sequence"/>
</dbReference>
<dbReference type="AlphaFoldDB" id="A0A9N9KM40"/>
<feature type="compositionally biased region" description="Acidic residues" evidence="1">
    <location>
        <begin position="404"/>
        <end position="424"/>
    </location>
</feature>
<proteinExistence type="predicted"/>
<name>A0A9N9KM40_9HELO</name>
<keyword evidence="3" id="KW-1185">Reference proteome</keyword>
<comment type="caution">
    <text evidence="2">The sequence shown here is derived from an EMBL/GenBank/DDBJ whole genome shotgun (WGS) entry which is preliminary data.</text>
</comment>
<protein>
    <submittedName>
        <fullName evidence="2">Uncharacterized protein</fullName>
    </submittedName>
</protein>
<dbReference type="Pfam" id="PF09692">
    <property type="entry name" value="Arb1"/>
    <property type="match status" value="1"/>
</dbReference>
<dbReference type="EMBL" id="CAJVRL010000002">
    <property type="protein sequence ID" value="CAG8949198.1"/>
    <property type="molecule type" value="Genomic_DNA"/>
</dbReference>
<sequence length="424" mass="47557">MAKTKKPKPTGFEGIILSPFDTEINSPSPTEFYADPPITPAEYEEETENQYHPERPFHDRVQTAIQRYRARRKLDEKRANIFTKYLLLGGVDATPKAFTGGALDEETLANATAEEIAAVQAIDFIRPGGDDAGNAKFYDPTQEGKWVVDFEGVVKAFFSCTVPQRIGIYDDEMVKLACKVIKNFLDYLLQHEVCPEYTEEIMTARRVCPLAEKELTAIRKLGTLMPGKFNMALSTLFGGQFQSFAVLDTATWDDGDDGRDFALDEKTAREIFVEGARFLSSRGISFNSLSTIVSVEQRTFQVVKSDASSGDLLVPIVCKPWKGPGLDEFDMPEPIPKGEQTFWLEPEIVTLLYVGMKLEVALCELDNGYKFFDMAGIFCSFYTFMENEKMQDWREPGNTRPGPTEDDPDAEEAMLEGDEEGDAD</sequence>
<accession>A0A9N9KM40</accession>
<evidence type="ECO:0000256" key="1">
    <source>
        <dbReference type="SAM" id="MobiDB-lite"/>
    </source>
</evidence>
<gene>
    <name evidence="2" type="ORF">HYFRA_00004821</name>
</gene>
<dbReference type="GO" id="GO:0033167">
    <property type="term" value="C:ARC complex"/>
    <property type="evidence" value="ECO:0007669"/>
    <property type="project" value="InterPro"/>
</dbReference>
<feature type="region of interest" description="Disordered" evidence="1">
    <location>
        <begin position="392"/>
        <end position="424"/>
    </location>
</feature>
<dbReference type="InterPro" id="IPR018606">
    <property type="entry name" value="Arb1"/>
</dbReference>
<feature type="region of interest" description="Disordered" evidence="1">
    <location>
        <begin position="1"/>
        <end position="35"/>
    </location>
</feature>
<evidence type="ECO:0000313" key="3">
    <source>
        <dbReference type="Proteomes" id="UP000696280"/>
    </source>
</evidence>
<organism evidence="2 3">
    <name type="scientific">Hymenoscyphus fraxineus</name>
    <dbReference type="NCBI Taxonomy" id="746836"/>
    <lineage>
        <taxon>Eukaryota</taxon>
        <taxon>Fungi</taxon>
        <taxon>Dikarya</taxon>
        <taxon>Ascomycota</taxon>
        <taxon>Pezizomycotina</taxon>
        <taxon>Leotiomycetes</taxon>
        <taxon>Helotiales</taxon>
        <taxon>Helotiaceae</taxon>
        <taxon>Hymenoscyphus</taxon>
    </lineage>
</organism>
<dbReference type="GO" id="GO:0031047">
    <property type="term" value="P:regulatory ncRNA-mediated gene silencing"/>
    <property type="evidence" value="ECO:0007669"/>
    <property type="project" value="InterPro"/>
</dbReference>
<reference evidence="2" key="1">
    <citation type="submission" date="2021-07" db="EMBL/GenBank/DDBJ databases">
        <authorList>
            <person name="Durling M."/>
        </authorList>
    </citation>
    <scope>NUCLEOTIDE SEQUENCE</scope>
</reference>